<evidence type="ECO:0000313" key="1">
    <source>
        <dbReference type="EMBL" id="KAF6137778.1"/>
    </source>
</evidence>
<comment type="caution">
    <text evidence="1">The sequence shown here is derived from an EMBL/GenBank/DDBJ whole genome shotgun (WGS) entry which is preliminary data.</text>
</comment>
<accession>A0A7J7L5E0</accession>
<sequence length="80" mass="9426">MEVFNVFIDKFGFIKKNSLMLIYQYLQKRGLIPYEDGNVKEEQGVNVFDDEQQQALSSIPQLELPLVKFEEISMILFSYK</sequence>
<proteinExistence type="predicted"/>
<dbReference type="EMBL" id="JACGCM010002624">
    <property type="protein sequence ID" value="KAF6137778.1"/>
    <property type="molecule type" value="Genomic_DNA"/>
</dbReference>
<gene>
    <name evidence="1" type="ORF">GIB67_040486</name>
</gene>
<organism evidence="1 2">
    <name type="scientific">Kingdonia uniflora</name>
    <dbReference type="NCBI Taxonomy" id="39325"/>
    <lineage>
        <taxon>Eukaryota</taxon>
        <taxon>Viridiplantae</taxon>
        <taxon>Streptophyta</taxon>
        <taxon>Embryophyta</taxon>
        <taxon>Tracheophyta</taxon>
        <taxon>Spermatophyta</taxon>
        <taxon>Magnoliopsida</taxon>
        <taxon>Ranunculales</taxon>
        <taxon>Circaeasteraceae</taxon>
        <taxon>Kingdonia</taxon>
    </lineage>
</organism>
<reference evidence="1 2" key="1">
    <citation type="journal article" date="2020" name="IScience">
        <title>Genome Sequencing of the Endangered Kingdonia uniflora (Circaeasteraceae, Ranunculales) Reveals Potential Mechanisms of Evolutionary Specialization.</title>
        <authorList>
            <person name="Sun Y."/>
            <person name="Deng T."/>
            <person name="Zhang A."/>
            <person name="Moore M.J."/>
            <person name="Landis J.B."/>
            <person name="Lin N."/>
            <person name="Zhang H."/>
            <person name="Zhang X."/>
            <person name="Huang J."/>
            <person name="Zhang X."/>
            <person name="Sun H."/>
            <person name="Wang H."/>
        </authorList>
    </citation>
    <scope>NUCLEOTIDE SEQUENCE [LARGE SCALE GENOMIC DNA]</scope>
    <source>
        <strain evidence="1">TB1705</strain>
        <tissue evidence="1">Leaf</tissue>
    </source>
</reference>
<evidence type="ECO:0000313" key="2">
    <source>
        <dbReference type="Proteomes" id="UP000541444"/>
    </source>
</evidence>
<name>A0A7J7L5E0_9MAGN</name>
<dbReference type="AlphaFoldDB" id="A0A7J7L5E0"/>
<dbReference type="Proteomes" id="UP000541444">
    <property type="component" value="Unassembled WGS sequence"/>
</dbReference>
<keyword evidence="2" id="KW-1185">Reference proteome</keyword>
<protein>
    <submittedName>
        <fullName evidence="1">Uncharacterized protein</fullName>
    </submittedName>
</protein>